<feature type="signal peptide" evidence="2">
    <location>
        <begin position="1"/>
        <end position="26"/>
    </location>
</feature>
<protein>
    <submittedName>
        <fullName evidence="3">Triacylglycerol lipase</fullName>
    </submittedName>
</protein>
<dbReference type="RefSeq" id="WP_117189567.1">
    <property type="nucleotide sequence ID" value="NZ_NOWI01000008.1"/>
</dbReference>
<reference evidence="3 4" key="1">
    <citation type="submission" date="2017-07" db="EMBL/GenBank/DDBJ databases">
        <authorList>
            <person name="Sun Z.S."/>
            <person name="Albrecht U."/>
            <person name="Echele G."/>
            <person name="Lee C.C."/>
        </authorList>
    </citation>
    <scope>NUCLEOTIDE SEQUENCE [LARGE SCALE GENOMIC DNA]</scope>
    <source>
        <strain evidence="3 4">P16-029</strain>
    </source>
</reference>
<dbReference type="Pfam" id="PF01674">
    <property type="entry name" value="Lipase_2"/>
    <property type="match status" value="1"/>
</dbReference>
<sequence length="344" mass="36720">MRSTKLRRSVLAVLTAAATALPMTMAAGTSWATDSGITPDHPGGVAAPHSPDGVPSSGTGPQFRTWPVASQYSHAHVGTNPKGANDFTCKPAPGTRPVVLIPGTGEDAFATWSYYAPELKLAGLCVFTFNYNIQTNPDREWAATAGDIRSSAAFLAHYVEKVRAATGAEKVDLVGHSQGGGPLPRAYIKWFGGDRVVNHLIGLVPSNKGTSVYGLATSVGLDRPGSLSARALQNYADRHNYESLPQQLAGSRFLGELNDGGMTAPGVRYTVISTKYDDVVTPYTNAFIREPGVTNITMQSVCAKDHTDHFGFTYDPVAFQVVFNTLLPDKAKAIRCVYVPGYIQ</sequence>
<organism evidence="3 4">
    <name type="scientific">Cutibacterium avidum</name>
    <dbReference type="NCBI Taxonomy" id="33010"/>
    <lineage>
        <taxon>Bacteria</taxon>
        <taxon>Bacillati</taxon>
        <taxon>Actinomycetota</taxon>
        <taxon>Actinomycetes</taxon>
        <taxon>Propionibacteriales</taxon>
        <taxon>Propionibacteriaceae</taxon>
        <taxon>Cutibacterium</taxon>
    </lineage>
</organism>
<dbReference type="InterPro" id="IPR029058">
    <property type="entry name" value="AB_hydrolase_fold"/>
</dbReference>
<accession>A0A3E2DCL8</accession>
<dbReference type="InterPro" id="IPR002918">
    <property type="entry name" value="Lipase_EstA/Esterase_EstB"/>
</dbReference>
<dbReference type="PANTHER" id="PTHR37574">
    <property type="entry name" value="LIPASE B"/>
    <property type="match status" value="1"/>
</dbReference>
<keyword evidence="2" id="KW-0732">Signal</keyword>
<name>A0A3E2DCL8_9ACTN</name>
<dbReference type="Proteomes" id="UP000259211">
    <property type="component" value="Unassembled WGS sequence"/>
</dbReference>
<dbReference type="Gene3D" id="3.40.50.1820">
    <property type="entry name" value="alpha/beta hydrolase"/>
    <property type="match status" value="1"/>
</dbReference>
<proteinExistence type="predicted"/>
<dbReference type="PANTHER" id="PTHR37574:SF1">
    <property type="entry name" value="LIPASE B"/>
    <property type="match status" value="1"/>
</dbReference>
<evidence type="ECO:0000256" key="2">
    <source>
        <dbReference type="SAM" id="SignalP"/>
    </source>
</evidence>
<feature type="chain" id="PRO_5038589338" evidence="2">
    <location>
        <begin position="27"/>
        <end position="344"/>
    </location>
</feature>
<dbReference type="EMBL" id="NOWI01000008">
    <property type="protein sequence ID" value="RFT43157.1"/>
    <property type="molecule type" value="Genomic_DNA"/>
</dbReference>
<evidence type="ECO:0000313" key="4">
    <source>
        <dbReference type="Proteomes" id="UP000259211"/>
    </source>
</evidence>
<evidence type="ECO:0000313" key="3">
    <source>
        <dbReference type="EMBL" id="RFT43157.1"/>
    </source>
</evidence>
<dbReference type="PROSITE" id="PS51318">
    <property type="entry name" value="TAT"/>
    <property type="match status" value="1"/>
</dbReference>
<dbReference type="InterPro" id="IPR053228">
    <property type="entry name" value="Stereospecific_Lipase"/>
</dbReference>
<feature type="region of interest" description="Disordered" evidence="1">
    <location>
        <begin position="32"/>
        <end position="65"/>
    </location>
</feature>
<dbReference type="SUPFAM" id="SSF53474">
    <property type="entry name" value="alpha/beta-Hydrolases"/>
    <property type="match status" value="1"/>
</dbReference>
<dbReference type="GO" id="GO:0016042">
    <property type="term" value="P:lipid catabolic process"/>
    <property type="evidence" value="ECO:0007669"/>
    <property type="project" value="InterPro"/>
</dbReference>
<dbReference type="GO" id="GO:0016787">
    <property type="term" value="F:hydrolase activity"/>
    <property type="evidence" value="ECO:0007669"/>
    <property type="project" value="InterPro"/>
</dbReference>
<dbReference type="InterPro" id="IPR006311">
    <property type="entry name" value="TAT_signal"/>
</dbReference>
<feature type="compositionally biased region" description="Polar residues" evidence="1">
    <location>
        <begin position="56"/>
        <end position="65"/>
    </location>
</feature>
<dbReference type="AlphaFoldDB" id="A0A3E2DCL8"/>
<evidence type="ECO:0000256" key="1">
    <source>
        <dbReference type="SAM" id="MobiDB-lite"/>
    </source>
</evidence>
<gene>
    <name evidence="3" type="ORF">CHT91_09480</name>
</gene>
<comment type="caution">
    <text evidence="3">The sequence shown here is derived from an EMBL/GenBank/DDBJ whole genome shotgun (WGS) entry which is preliminary data.</text>
</comment>